<dbReference type="PANTHER" id="PTHR33755:SF7">
    <property type="entry name" value="TOXIN MODULE OF TOXIN-ANTITOXIN SYSTEM RELE_STBE FAMILY"/>
    <property type="match status" value="1"/>
</dbReference>
<dbReference type="RefSeq" id="WP_162049681.1">
    <property type="nucleotide sequence ID" value="NZ_AP022345.1"/>
</dbReference>
<gene>
    <name evidence="3" type="ORF">ICHIAU1_19030</name>
</gene>
<evidence type="ECO:0000256" key="2">
    <source>
        <dbReference type="ARBA" id="ARBA00022649"/>
    </source>
</evidence>
<dbReference type="PANTHER" id="PTHR33755">
    <property type="entry name" value="TOXIN PARE1-RELATED"/>
    <property type="match status" value="1"/>
</dbReference>
<evidence type="ECO:0000313" key="3">
    <source>
        <dbReference type="EMBL" id="BBU69620.1"/>
    </source>
</evidence>
<dbReference type="OrthoDB" id="121597at2"/>
<protein>
    <submittedName>
        <fullName evidence="3">Plasmid stabilization protein</fullName>
    </submittedName>
</protein>
<dbReference type="Proteomes" id="UP000463961">
    <property type="component" value="Chromosome"/>
</dbReference>
<keyword evidence="4" id="KW-1185">Reference proteome</keyword>
<dbReference type="EMBL" id="AP022345">
    <property type="protein sequence ID" value="BBU69620.1"/>
    <property type="molecule type" value="Genomic_DNA"/>
</dbReference>
<dbReference type="Pfam" id="PF05016">
    <property type="entry name" value="ParE_toxin"/>
    <property type="match status" value="1"/>
</dbReference>
<dbReference type="InterPro" id="IPR035093">
    <property type="entry name" value="RelE/ParE_toxin_dom_sf"/>
</dbReference>
<reference evidence="4" key="1">
    <citation type="submission" date="2020-01" db="EMBL/GenBank/DDBJ databases">
        <title>Phosphoaccumulans saitamaens gen. nov., sp. nov., a polyphosphate accumulating bacterium isolated from surface river water.</title>
        <authorList>
            <person name="Watanabe K."/>
            <person name="Suda W."/>
        </authorList>
    </citation>
    <scope>NUCLEOTIDE SEQUENCE [LARGE SCALE GENOMIC DNA]</scope>
    <source>
        <strain evidence="4">ICHIAU1</strain>
    </source>
</reference>
<dbReference type="InterPro" id="IPR051803">
    <property type="entry name" value="TA_system_RelE-like_toxin"/>
</dbReference>
<name>A0A7R6R7G0_9RHOO</name>
<dbReference type="SUPFAM" id="SSF143011">
    <property type="entry name" value="RelE-like"/>
    <property type="match status" value="1"/>
</dbReference>
<keyword evidence="2" id="KW-1277">Toxin-antitoxin system</keyword>
<dbReference type="AlphaFoldDB" id="A0A7R6R7G0"/>
<sequence>MVKVAWTRHAVQDLGRLHEFLKVVNPTAAAKILQNLVKAPSALIGNPRMGERIEAFESREIRRLLVARYELRYEIKDATLYILRIGHTREER</sequence>
<proteinExistence type="inferred from homology"/>
<evidence type="ECO:0000256" key="1">
    <source>
        <dbReference type="ARBA" id="ARBA00006226"/>
    </source>
</evidence>
<evidence type="ECO:0000313" key="4">
    <source>
        <dbReference type="Proteomes" id="UP000463961"/>
    </source>
</evidence>
<comment type="similarity">
    <text evidence="1">Belongs to the RelE toxin family.</text>
</comment>
<dbReference type="InterPro" id="IPR007712">
    <property type="entry name" value="RelE/ParE_toxin"/>
</dbReference>
<accession>A0A7R6R7G0</accession>
<dbReference type="Gene3D" id="3.30.2310.20">
    <property type="entry name" value="RelE-like"/>
    <property type="match status" value="1"/>
</dbReference>
<organism evidence="3 4">
    <name type="scientific">Fluviibacter phosphoraccumulans</name>
    <dbReference type="NCBI Taxonomy" id="1751046"/>
    <lineage>
        <taxon>Bacteria</taxon>
        <taxon>Pseudomonadati</taxon>
        <taxon>Pseudomonadota</taxon>
        <taxon>Betaproteobacteria</taxon>
        <taxon>Rhodocyclales</taxon>
        <taxon>Fluviibacteraceae</taxon>
        <taxon>Fluviibacter</taxon>
    </lineage>
</organism>